<evidence type="ECO:0000313" key="3">
    <source>
        <dbReference type="Proteomes" id="UP000249299"/>
    </source>
</evidence>
<evidence type="ECO:0000256" key="1">
    <source>
        <dbReference type="SAM" id="SignalP"/>
    </source>
</evidence>
<feature type="chain" id="PRO_5016320058" evidence="1">
    <location>
        <begin position="21"/>
        <end position="98"/>
    </location>
</feature>
<organism evidence="2 3">
    <name type="scientific">Rhodobium orientis</name>
    <dbReference type="NCBI Taxonomy" id="34017"/>
    <lineage>
        <taxon>Bacteria</taxon>
        <taxon>Pseudomonadati</taxon>
        <taxon>Pseudomonadota</taxon>
        <taxon>Alphaproteobacteria</taxon>
        <taxon>Hyphomicrobiales</taxon>
        <taxon>Rhodobiaceae</taxon>
        <taxon>Rhodobium</taxon>
    </lineage>
</organism>
<dbReference type="AlphaFoldDB" id="A0A327JHZ5"/>
<comment type="caution">
    <text evidence="2">The sequence shown here is derived from an EMBL/GenBank/DDBJ whole genome shotgun (WGS) entry which is preliminary data.</text>
</comment>
<keyword evidence="3" id="KW-1185">Reference proteome</keyword>
<dbReference type="Proteomes" id="UP000249299">
    <property type="component" value="Unassembled WGS sequence"/>
</dbReference>
<keyword evidence="1" id="KW-0732">Signal</keyword>
<dbReference type="RefSeq" id="WP_111436236.1">
    <property type="nucleotide sequence ID" value="NZ_JACIGG010000002.1"/>
</dbReference>
<protein>
    <submittedName>
        <fullName evidence="2">Uncharacterized protein</fullName>
    </submittedName>
</protein>
<dbReference type="PROSITE" id="PS51257">
    <property type="entry name" value="PROKAR_LIPOPROTEIN"/>
    <property type="match status" value="1"/>
</dbReference>
<reference evidence="2 3" key="1">
    <citation type="submission" date="2017-07" db="EMBL/GenBank/DDBJ databases">
        <title>Draft Genome Sequences of Select Purple Nonsulfur Bacteria.</title>
        <authorList>
            <person name="Lasarre B."/>
            <person name="Mckinlay J.B."/>
        </authorList>
    </citation>
    <scope>NUCLEOTIDE SEQUENCE [LARGE SCALE GENOMIC DNA]</scope>
    <source>
        <strain evidence="2 3">DSM 11290</strain>
    </source>
</reference>
<gene>
    <name evidence="2" type="ORF">CH339_20410</name>
</gene>
<name>A0A327JHZ5_9HYPH</name>
<sequence>MPRALFFVPLLALSLGGCLGNGTNPTCRTTTLPGDGDYEICTVGRVITLERTGYAVSDPAMETPAERGPVPKPVLEKIDDEDFSDGEPLVITSTNLAF</sequence>
<proteinExistence type="predicted"/>
<accession>A0A327JHZ5</accession>
<dbReference type="EMBL" id="NPEV01000061">
    <property type="protein sequence ID" value="RAI24944.1"/>
    <property type="molecule type" value="Genomic_DNA"/>
</dbReference>
<evidence type="ECO:0000313" key="2">
    <source>
        <dbReference type="EMBL" id="RAI24944.1"/>
    </source>
</evidence>
<feature type="signal peptide" evidence="1">
    <location>
        <begin position="1"/>
        <end position="20"/>
    </location>
</feature>